<name>A0AAW0AXS0_9AGAR</name>
<organism evidence="2 3">
    <name type="scientific">Paramarasmius palmivorus</name>
    <dbReference type="NCBI Taxonomy" id="297713"/>
    <lineage>
        <taxon>Eukaryota</taxon>
        <taxon>Fungi</taxon>
        <taxon>Dikarya</taxon>
        <taxon>Basidiomycota</taxon>
        <taxon>Agaricomycotina</taxon>
        <taxon>Agaricomycetes</taxon>
        <taxon>Agaricomycetidae</taxon>
        <taxon>Agaricales</taxon>
        <taxon>Marasmiineae</taxon>
        <taxon>Marasmiaceae</taxon>
        <taxon>Paramarasmius</taxon>
    </lineage>
</organism>
<dbReference type="Proteomes" id="UP001383192">
    <property type="component" value="Unassembled WGS sequence"/>
</dbReference>
<keyword evidence="3" id="KW-1185">Reference proteome</keyword>
<accession>A0AAW0AXS0</accession>
<comment type="caution">
    <text evidence="2">The sequence shown here is derived from an EMBL/GenBank/DDBJ whole genome shotgun (WGS) entry which is preliminary data.</text>
</comment>
<feature type="compositionally biased region" description="Polar residues" evidence="1">
    <location>
        <begin position="130"/>
        <end position="149"/>
    </location>
</feature>
<protein>
    <submittedName>
        <fullName evidence="2">Uncharacterized protein</fullName>
    </submittedName>
</protein>
<feature type="compositionally biased region" description="Low complexity" evidence="1">
    <location>
        <begin position="76"/>
        <end position="89"/>
    </location>
</feature>
<proteinExistence type="predicted"/>
<dbReference type="AlphaFoldDB" id="A0AAW0AXS0"/>
<evidence type="ECO:0000256" key="1">
    <source>
        <dbReference type="SAM" id="MobiDB-lite"/>
    </source>
</evidence>
<dbReference type="EMBL" id="JAYKXP010000251">
    <property type="protein sequence ID" value="KAK7017517.1"/>
    <property type="molecule type" value="Genomic_DNA"/>
</dbReference>
<reference evidence="2 3" key="1">
    <citation type="submission" date="2024-01" db="EMBL/GenBank/DDBJ databases">
        <title>A draft genome for a cacao thread blight-causing isolate of Paramarasmius palmivorus.</title>
        <authorList>
            <person name="Baruah I.K."/>
            <person name="Bukari Y."/>
            <person name="Amoako-Attah I."/>
            <person name="Meinhardt L.W."/>
            <person name="Bailey B.A."/>
            <person name="Cohen S.P."/>
        </authorList>
    </citation>
    <scope>NUCLEOTIDE SEQUENCE [LARGE SCALE GENOMIC DNA]</scope>
    <source>
        <strain evidence="2 3">GH-12</strain>
    </source>
</reference>
<feature type="region of interest" description="Disordered" evidence="1">
    <location>
        <begin position="47"/>
        <end position="167"/>
    </location>
</feature>
<sequence length="281" mass="30395">MVVSFLQTLFKALQLLIRNKALIRIPIQQLLKLWTYVTGSLISLGSSIGSRGRKASSSVDPAAEKNRPESIAICASELPSDSVSDSWSESRVDASATRIPSNNSSGTNFDPQSCSHSDTPYVTANEGMDGSQTSTASLAASVSRLSTTPRVELSPHRDSVTNDTVTDTSQVSVPTINMVDRALSPSQGYNLPGDSAICPTQESDIALAGEAVQLTGPGLCATYDPFYAFLPERFGRYDRPDIIPSQMTTYELPMMTVRFEEFVLTSDTSTPINFCEVENFL</sequence>
<feature type="compositionally biased region" description="Polar residues" evidence="1">
    <location>
        <begin position="98"/>
        <end position="122"/>
    </location>
</feature>
<gene>
    <name evidence="2" type="ORF">VNI00_018596</name>
</gene>
<evidence type="ECO:0000313" key="2">
    <source>
        <dbReference type="EMBL" id="KAK7017517.1"/>
    </source>
</evidence>
<evidence type="ECO:0000313" key="3">
    <source>
        <dbReference type="Proteomes" id="UP001383192"/>
    </source>
</evidence>